<comment type="caution">
    <text evidence="2">The sequence shown here is derived from an EMBL/GenBank/DDBJ whole genome shotgun (WGS) entry which is preliminary data.</text>
</comment>
<name>A0A834AW82_9CHIR</name>
<proteinExistence type="predicted"/>
<gene>
    <name evidence="2" type="ORF">HJG60_010120</name>
</gene>
<evidence type="ECO:0000313" key="2">
    <source>
        <dbReference type="EMBL" id="KAF6119670.1"/>
    </source>
</evidence>
<keyword evidence="1" id="KW-1133">Transmembrane helix</keyword>
<evidence type="ECO:0000313" key="3">
    <source>
        <dbReference type="Proteomes" id="UP000664940"/>
    </source>
</evidence>
<evidence type="ECO:0000256" key="1">
    <source>
        <dbReference type="SAM" id="Phobius"/>
    </source>
</evidence>
<sequence>MAIKIKQRPYGKGTAVDWRCGNVNPRLCSTVSSPPPDSPASFQGSVGLMVGYGYPSSTCRAPDSSLFFPCPICHHGRIPGLSSLLDASFLSIPVFAIYFKLGFMCIGIALKSLPSSDGLSLLDGTFTQATLNSLLARPRLLCFPFHLAIVRSEQESC</sequence>
<reference evidence="2 3" key="1">
    <citation type="journal article" date="2020" name="Nature">
        <title>Six reference-quality genomes reveal evolution of bat adaptations.</title>
        <authorList>
            <person name="Jebb D."/>
            <person name="Huang Z."/>
            <person name="Pippel M."/>
            <person name="Hughes G.M."/>
            <person name="Lavrichenko K."/>
            <person name="Devanna P."/>
            <person name="Winkler S."/>
            <person name="Jermiin L.S."/>
            <person name="Skirmuntt E.C."/>
            <person name="Katzourakis A."/>
            <person name="Burkitt-Gray L."/>
            <person name="Ray D.A."/>
            <person name="Sullivan K.A.M."/>
            <person name="Roscito J.G."/>
            <person name="Kirilenko B.M."/>
            <person name="Davalos L.M."/>
            <person name="Corthals A.P."/>
            <person name="Power M.L."/>
            <person name="Jones G."/>
            <person name="Ransome R.D."/>
            <person name="Dechmann D.K.N."/>
            <person name="Locatelli A.G."/>
            <person name="Puechmaille S.J."/>
            <person name="Fedrigo O."/>
            <person name="Jarvis E.D."/>
            <person name="Hiller M."/>
            <person name="Vernes S.C."/>
            <person name="Myers E.W."/>
            <person name="Teeling E.C."/>
        </authorList>
    </citation>
    <scope>NUCLEOTIDE SEQUENCE [LARGE SCALE GENOMIC DNA]</scope>
    <source>
        <strain evidence="2">Bat1K_MPI-CBG_1</strain>
    </source>
</reference>
<keyword evidence="1" id="KW-0812">Transmembrane</keyword>
<dbReference type="Proteomes" id="UP000664940">
    <property type="component" value="Unassembled WGS sequence"/>
</dbReference>
<dbReference type="AlphaFoldDB" id="A0A834AW82"/>
<feature type="transmembrane region" description="Helical" evidence="1">
    <location>
        <begin position="87"/>
        <end position="110"/>
    </location>
</feature>
<organism evidence="2 3">
    <name type="scientific">Phyllostomus discolor</name>
    <name type="common">pale spear-nosed bat</name>
    <dbReference type="NCBI Taxonomy" id="89673"/>
    <lineage>
        <taxon>Eukaryota</taxon>
        <taxon>Metazoa</taxon>
        <taxon>Chordata</taxon>
        <taxon>Craniata</taxon>
        <taxon>Vertebrata</taxon>
        <taxon>Euteleostomi</taxon>
        <taxon>Mammalia</taxon>
        <taxon>Eutheria</taxon>
        <taxon>Laurasiatheria</taxon>
        <taxon>Chiroptera</taxon>
        <taxon>Yangochiroptera</taxon>
        <taxon>Phyllostomidae</taxon>
        <taxon>Phyllostominae</taxon>
        <taxon>Phyllostomus</taxon>
    </lineage>
</organism>
<keyword evidence="1" id="KW-0472">Membrane</keyword>
<protein>
    <submittedName>
        <fullName evidence="2">Uncharacterized protein</fullName>
    </submittedName>
</protein>
<dbReference type="EMBL" id="JABVXQ010000003">
    <property type="protein sequence ID" value="KAF6119670.1"/>
    <property type="molecule type" value="Genomic_DNA"/>
</dbReference>
<accession>A0A834AW82</accession>